<dbReference type="CDD" id="cd14066">
    <property type="entry name" value="STKc_IRAK"/>
    <property type="match status" value="2"/>
</dbReference>
<dbReference type="InterPro" id="IPR011009">
    <property type="entry name" value="Kinase-like_dom_sf"/>
</dbReference>
<dbReference type="InterPro" id="IPR008271">
    <property type="entry name" value="Ser/Thr_kinase_AS"/>
</dbReference>
<dbReference type="Pfam" id="PF07714">
    <property type="entry name" value="PK_Tyr_Ser-Thr"/>
    <property type="match status" value="1"/>
</dbReference>
<evidence type="ECO:0000259" key="9">
    <source>
        <dbReference type="PROSITE" id="PS50011"/>
    </source>
</evidence>
<proteinExistence type="predicted"/>
<dbReference type="FunFam" id="3.30.200.20:FF:000039">
    <property type="entry name" value="receptor-like protein kinase FERONIA"/>
    <property type="match status" value="1"/>
</dbReference>
<feature type="binding site" evidence="8">
    <location>
        <position position="484"/>
    </location>
    <ligand>
        <name>ATP</name>
        <dbReference type="ChEBI" id="CHEBI:30616"/>
    </ligand>
</feature>
<dbReference type="PROSITE" id="PS50011">
    <property type="entry name" value="PROTEIN_KINASE_DOM"/>
    <property type="match status" value="2"/>
</dbReference>
<dbReference type="EMBL" id="MTKT01002011">
    <property type="protein sequence ID" value="OWM82057.1"/>
    <property type="molecule type" value="Genomic_DNA"/>
</dbReference>
<protein>
    <recommendedName>
        <fullName evidence="9">Protein kinase domain-containing protein</fullName>
    </recommendedName>
</protein>
<feature type="domain" description="Protein kinase" evidence="9">
    <location>
        <begin position="78"/>
        <end position="381"/>
    </location>
</feature>
<dbReference type="PANTHER" id="PTHR45621">
    <property type="entry name" value="OS01G0588500 PROTEIN-RELATED"/>
    <property type="match status" value="1"/>
</dbReference>
<dbReference type="GO" id="GO:0005524">
    <property type="term" value="F:ATP binding"/>
    <property type="evidence" value="ECO:0007669"/>
    <property type="project" value="UniProtKB-UniRule"/>
</dbReference>
<evidence type="ECO:0000256" key="2">
    <source>
        <dbReference type="ARBA" id="ARBA00022475"/>
    </source>
</evidence>
<name>A0A218XAS7_PUNGR</name>
<dbReference type="Gene3D" id="1.10.510.10">
    <property type="entry name" value="Transferase(Phosphotransferase) domain 1"/>
    <property type="match status" value="2"/>
</dbReference>
<evidence type="ECO:0000256" key="8">
    <source>
        <dbReference type="PROSITE-ProRule" id="PRU10141"/>
    </source>
</evidence>
<evidence type="ECO:0000256" key="3">
    <source>
        <dbReference type="ARBA" id="ARBA00022527"/>
    </source>
</evidence>
<keyword evidence="5 8" id="KW-0547">Nucleotide-binding</keyword>
<evidence type="ECO:0000256" key="5">
    <source>
        <dbReference type="ARBA" id="ARBA00022741"/>
    </source>
</evidence>
<evidence type="ECO:0000256" key="4">
    <source>
        <dbReference type="ARBA" id="ARBA00022679"/>
    </source>
</evidence>
<evidence type="ECO:0000313" key="11">
    <source>
        <dbReference type="Proteomes" id="UP000197138"/>
    </source>
</evidence>
<dbReference type="Gene3D" id="3.30.200.20">
    <property type="entry name" value="Phosphorylase Kinase, domain 1"/>
    <property type="match status" value="2"/>
</dbReference>
<evidence type="ECO:0000256" key="7">
    <source>
        <dbReference type="ARBA" id="ARBA00022840"/>
    </source>
</evidence>
<reference evidence="11" key="1">
    <citation type="journal article" date="2017" name="Plant J.">
        <title>The pomegranate (Punica granatum L.) genome and the genomics of punicalagin biosynthesis.</title>
        <authorList>
            <person name="Qin G."/>
            <person name="Xu C."/>
            <person name="Ming R."/>
            <person name="Tang H."/>
            <person name="Guyot R."/>
            <person name="Kramer E.M."/>
            <person name="Hu Y."/>
            <person name="Yi X."/>
            <person name="Qi Y."/>
            <person name="Xu X."/>
            <person name="Gao Z."/>
            <person name="Pan H."/>
            <person name="Jian J."/>
            <person name="Tian Y."/>
            <person name="Yue Z."/>
            <person name="Xu Y."/>
        </authorList>
    </citation>
    <scope>NUCLEOTIDE SEQUENCE [LARGE SCALE GENOMIC DNA]</scope>
    <source>
        <strain evidence="11">cv. Dabenzi</strain>
    </source>
</reference>
<dbReference type="PROSITE" id="PS00108">
    <property type="entry name" value="PROTEIN_KINASE_ST"/>
    <property type="match status" value="2"/>
</dbReference>
<keyword evidence="2" id="KW-1003">Cell membrane</keyword>
<dbReference type="InterPro" id="IPR000719">
    <property type="entry name" value="Prot_kinase_dom"/>
</dbReference>
<dbReference type="InterPro" id="IPR017441">
    <property type="entry name" value="Protein_kinase_ATP_BS"/>
</dbReference>
<dbReference type="AlphaFoldDB" id="A0A218XAS7"/>
<keyword evidence="6" id="KW-0418">Kinase</keyword>
<dbReference type="GO" id="GO:0005886">
    <property type="term" value="C:plasma membrane"/>
    <property type="evidence" value="ECO:0007669"/>
    <property type="project" value="UniProtKB-SubCell"/>
</dbReference>
<dbReference type="SMART" id="SM00220">
    <property type="entry name" value="S_TKc"/>
    <property type="match status" value="2"/>
</dbReference>
<dbReference type="SUPFAM" id="SSF56112">
    <property type="entry name" value="Protein kinase-like (PK-like)"/>
    <property type="match status" value="2"/>
</dbReference>
<dbReference type="InterPro" id="IPR050823">
    <property type="entry name" value="Plant_Ser_Thr_Prot_Kinase"/>
</dbReference>
<feature type="domain" description="Protein kinase" evidence="9">
    <location>
        <begin position="448"/>
        <end position="730"/>
    </location>
</feature>
<comment type="caution">
    <text evidence="10">The sequence shown here is derived from an EMBL/GenBank/DDBJ whole genome shotgun (WGS) entry which is preliminary data.</text>
</comment>
<dbReference type="FunFam" id="1.10.510.10:FF:000051">
    <property type="entry name" value="Receptor-like serine/threonine-protein kinase ALE2"/>
    <property type="match status" value="2"/>
</dbReference>
<dbReference type="PROSITE" id="PS00107">
    <property type="entry name" value="PROTEIN_KINASE_ATP"/>
    <property type="match status" value="2"/>
</dbReference>
<evidence type="ECO:0000256" key="1">
    <source>
        <dbReference type="ARBA" id="ARBA00004236"/>
    </source>
</evidence>
<keyword evidence="4" id="KW-0808">Transferase</keyword>
<dbReference type="Proteomes" id="UP000197138">
    <property type="component" value="Unassembled WGS sequence"/>
</dbReference>
<evidence type="ECO:0000313" key="10">
    <source>
        <dbReference type="EMBL" id="OWM82057.1"/>
    </source>
</evidence>
<dbReference type="GO" id="GO:0004674">
    <property type="term" value="F:protein serine/threonine kinase activity"/>
    <property type="evidence" value="ECO:0007669"/>
    <property type="project" value="UniProtKB-KW"/>
</dbReference>
<comment type="subcellular location">
    <subcellularLocation>
        <location evidence="1">Cell membrane</location>
    </subcellularLocation>
</comment>
<dbReference type="Pfam" id="PF00069">
    <property type="entry name" value="Pkinase"/>
    <property type="match status" value="1"/>
</dbReference>
<keyword evidence="3" id="KW-0723">Serine/threonine-protein kinase</keyword>
<evidence type="ECO:0000256" key="6">
    <source>
        <dbReference type="ARBA" id="ARBA00022777"/>
    </source>
</evidence>
<sequence>MGVCWGDPGFATPSRTGYLKSGVNLTISTSSSSGSGDSSRQNRLVPGGGGNFPIGFILEEPNLRKFTLEELNMATENFRSDWLVGEGGFGHVFKGFLIEDVASGRERTVVAVKRLNRASYQGFKEWMVKPPYHVSGIGSISLFPSCKINLSEVLFLGRLSHPNITKLLGFCWENGQLLLVYEFISKGSLNHRLYGKHSKSNPLSWATRLKIATGAARGLEFLHSSENGILYRDLKSSNILLDGSYNARLSDFGLALFVPSDGRSSVGTRIVGTYGYGAPEYIATGHLYVKSDVYSYGVVLLELLTGLQAIDKNRPQGKANLVEWAEPRLSSERKVKAMIDSRLKRNYPPDAAVQVARLASRCLRREPRERPSMSEAFHAFLGFALQCQYAEGLLTSSIGMKLTISSSSSSEQSAGPNSNEPFPDGMIFLETNLRNFTLAELKAATGNFGSDSLLGEGGFGQVFKGLLDEKAPLGRRKTVIAVKKLNEESFHGYKEWKSEIEFLGRLYHPNLATLLGYCHENSKMLLVYDFAPKGSLNNHLFGRGSVVHPLPWSLRLKIAIGAARGLAFLHSFERAIIYRDLKTSNILLDASHVAKLSDFGLARLGPKDGETHVSTRIMGTYGYAAPEYVATGHLYIESDVYSYGVVLLELLTGLKAVDRDRPKDKHKLVEWAKPRLQHERKVVSMMDPKLGGKYPPGAALEIGKLALRCLKNGPKLRPSMAEVVKSMEEIEAGAKGTRDP</sequence>
<dbReference type="InterPro" id="IPR001245">
    <property type="entry name" value="Ser-Thr/Tyr_kinase_cat_dom"/>
</dbReference>
<accession>A0A218XAS7</accession>
<gene>
    <name evidence="10" type="ORF">CDL15_Pgr001631</name>
</gene>
<keyword evidence="2" id="KW-0472">Membrane</keyword>
<keyword evidence="7 8" id="KW-0067">ATP-binding</keyword>
<organism evidence="10 11">
    <name type="scientific">Punica granatum</name>
    <name type="common">Pomegranate</name>
    <dbReference type="NCBI Taxonomy" id="22663"/>
    <lineage>
        <taxon>Eukaryota</taxon>
        <taxon>Viridiplantae</taxon>
        <taxon>Streptophyta</taxon>
        <taxon>Embryophyta</taxon>
        <taxon>Tracheophyta</taxon>
        <taxon>Spermatophyta</taxon>
        <taxon>Magnoliopsida</taxon>
        <taxon>eudicotyledons</taxon>
        <taxon>Gunneridae</taxon>
        <taxon>Pentapetalae</taxon>
        <taxon>rosids</taxon>
        <taxon>malvids</taxon>
        <taxon>Myrtales</taxon>
        <taxon>Lythraceae</taxon>
        <taxon>Punica</taxon>
    </lineage>
</organism>
<feature type="binding site" evidence="8">
    <location>
        <position position="113"/>
    </location>
    <ligand>
        <name>ATP</name>
        <dbReference type="ChEBI" id="CHEBI:30616"/>
    </ligand>
</feature>